<protein>
    <submittedName>
        <fullName evidence="2">Uncharacterized protein</fullName>
    </submittedName>
</protein>
<organism evidence="2 3">
    <name type="scientific">Pneumocystis jirovecii (strain RU7)</name>
    <name type="common">Human pneumocystis pneumonia agent</name>
    <dbReference type="NCBI Taxonomy" id="1408657"/>
    <lineage>
        <taxon>Eukaryota</taxon>
        <taxon>Fungi</taxon>
        <taxon>Dikarya</taxon>
        <taxon>Ascomycota</taxon>
        <taxon>Taphrinomycotina</taxon>
        <taxon>Pneumocystomycetes</taxon>
        <taxon>Pneumocystaceae</taxon>
        <taxon>Pneumocystis</taxon>
    </lineage>
</organism>
<feature type="region of interest" description="Disordered" evidence="1">
    <location>
        <begin position="27"/>
        <end position="81"/>
    </location>
</feature>
<dbReference type="RefSeq" id="XP_018231370.1">
    <property type="nucleotide sequence ID" value="XM_018372430.1"/>
</dbReference>
<dbReference type="Proteomes" id="UP000053447">
    <property type="component" value="Unassembled WGS sequence"/>
</dbReference>
<keyword evidence="3" id="KW-1185">Reference proteome</keyword>
<dbReference type="EMBL" id="LFWA01000001">
    <property type="protein sequence ID" value="KTW32678.1"/>
    <property type="molecule type" value="Genomic_DNA"/>
</dbReference>
<gene>
    <name evidence="2" type="ORF">T551_00163</name>
</gene>
<accession>A0A0W4ZWD0</accession>
<sequence>MQCTGMQQCIQQNGYACAKDSPGQAEHVQHHAAHYGKDRATREGARHRIRGAEEESRAPQQARGAGYGGDAMATSDEEQIGKNKNIRIEQFGCLMGGGRVYRGDRHWKKQCQEHHGAQ</sequence>
<dbReference type="GeneID" id="28938685"/>
<feature type="compositionally biased region" description="Basic and acidic residues" evidence="1">
    <location>
        <begin position="35"/>
        <end position="57"/>
    </location>
</feature>
<evidence type="ECO:0000313" key="3">
    <source>
        <dbReference type="Proteomes" id="UP000053447"/>
    </source>
</evidence>
<proteinExistence type="predicted"/>
<evidence type="ECO:0000256" key="1">
    <source>
        <dbReference type="SAM" id="MobiDB-lite"/>
    </source>
</evidence>
<evidence type="ECO:0000313" key="2">
    <source>
        <dbReference type="EMBL" id="KTW32678.1"/>
    </source>
</evidence>
<comment type="caution">
    <text evidence="2">The sequence shown here is derived from an EMBL/GenBank/DDBJ whole genome shotgun (WGS) entry which is preliminary data.</text>
</comment>
<dbReference type="AlphaFoldDB" id="A0A0W4ZWD0"/>
<dbReference type="VEuPathDB" id="FungiDB:T551_00163"/>
<reference evidence="3" key="1">
    <citation type="journal article" date="2016" name="Nat. Commun.">
        <title>Genome analysis of three Pneumocystis species reveals adaptation mechanisms to life exclusively in mammalian hosts.</title>
        <authorList>
            <person name="Ma L."/>
            <person name="Chen Z."/>
            <person name="Huang D.W."/>
            <person name="Kutty G."/>
            <person name="Ishihara M."/>
            <person name="Wang H."/>
            <person name="Abouelleil A."/>
            <person name="Bishop L."/>
            <person name="Davey E."/>
            <person name="Deng R."/>
            <person name="Deng X."/>
            <person name="Fan L."/>
            <person name="Fantoni G."/>
            <person name="Fitzgerald M."/>
            <person name="Gogineni E."/>
            <person name="Goldberg J.M."/>
            <person name="Handley G."/>
            <person name="Hu X."/>
            <person name="Huber C."/>
            <person name="Jiao X."/>
            <person name="Jones K."/>
            <person name="Levin J.Z."/>
            <person name="Liu Y."/>
            <person name="Macdonald P."/>
            <person name="Melnikov A."/>
            <person name="Raley C."/>
            <person name="Sassi M."/>
            <person name="Sherman B.T."/>
            <person name="Song X."/>
            <person name="Sykes S."/>
            <person name="Tran B."/>
            <person name="Walsh L."/>
            <person name="Xia Y."/>
            <person name="Yang J."/>
            <person name="Young S."/>
            <person name="Zeng Q."/>
            <person name="Zheng X."/>
            <person name="Stephens R."/>
            <person name="Nusbaum C."/>
            <person name="Birren B.W."/>
            <person name="Azadi P."/>
            <person name="Lempicki R.A."/>
            <person name="Cuomo C.A."/>
            <person name="Kovacs J.A."/>
        </authorList>
    </citation>
    <scope>NUCLEOTIDE SEQUENCE [LARGE SCALE GENOMIC DNA]</scope>
    <source>
        <strain evidence="3">RU7</strain>
    </source>
</reference>
<name>A0A0W4ZWD0_PNEJ7</name>